<protein>
    <submittedName>
        <fullName evidence="1">Uncharacterized protein</fullName>
    </submittedName>
</protein>
<proteinExistence type="predicted"/>
<name>A0A218XI68_PUNGR</name>
<dbReference type="Proteomes" id="UP000197138">
    <property type="component" value="Unassembled WGS sequence"/>
</dbReference>
<dbReference type="AlphaFoldDB" id="A0A218XI68"/>
<organism evidence="1 2">
    <name type="scientific">Punica granatum</name>
    <name type="common">Pomegranate</name>
    <dbReference type="NCBI Taxonomy" id="22663"/>
    <lineage>
        <taxon>Eukaryota</taxon>
        <taxon>Viridiplantae</taxon>
        <taxon>Streptophyta</taxon>
        <taxon>Embryophyta</taxon>
        <taxon>Tracheophyta</taxon>
        <taxon>Spermatophyta</taxon>
        <taxon>Magnoliopsida</taxon>
        <taxon>eudicotyledons</taxon>
        <taxon>Gunneridae</taxon>
        <taxon>Pentapetalae</taxon>
        <taxon>rosids</taxon>
        <taxon>malvids</taxon>
        <taxon>Myrtales</taxon>
        <taxon>Lythraceae</taxon>
        <taxon>Punica</taxon>
    </lineage>
</organism>
<sequence length="94" mass="9630">MCPEGSSGVFATTETSLGEPCGVPDGRLKLVSWPQWSLGACRPVLGGCLLVSGAGPESPVRKGAVRDRGVLAYVVCPGNAPGCVVGHFGTKRDF</sequence>
<gene>
    <name evidence="1" type="ORF">CDL15_Pgr018885</name>
</gene>
<accession>A0A218XI68</accession>
<evidence type="ECO:0000313" key="2">
    <source>
        <dbReference type="Proteomes" id="UP000197138"/>
    </source>
</evidence>
<dbReference type="EMBL" id="MTKT01001406">
    <property type="protein sequence ID" value="OWM84426.1"/>
    <property type="molecule type" value="Genomic_DNA"/>
</dbReference>
<comment type="caution">
    <text evidence="1">The sequence shown here is derived from an EMBL/GenBank/DDBJ whole genome shotgun (WGS) entry which is preliminary data.</text>
</comment>
<evidence type="ECO:0000313" key="1">
    <source>
        <dbReference type="EMBL" id="OWM84426.1"/>
    </source>
</evidence>
<reference evidence="2" key="1">
    <citation type="journal article" date="2017" name="Plant J.">
        <title>The pomegranate (Punica granatum L.) genome and the genomics of punicalagin biosynthesis.</title>
        <authorList>
            <person name="Qin G."/>
            <person name="Xu C."/>
            <person name="Ming R."/>
            <person name="Tang H."/>
            <person name="Guyot R."/>
            <person name="Kramer E.M."/>
            <person name="Hu Y."/>
            <person name="Yi X."/>
            <person name="Qi Y."/>
            <person name="Xu X."/>
            <person name="Gao Z."/>
            <person name="Pan H."/>
            <person name="Jian J."/>
            <person name="Tian Y."/>
            <person name="Yue Z."/>
            <person name="Xu Y."/>
        </authorList>
    </citation>
    <scope>NUCLEOTIDE SEQUENCE [LARGE SCALE GENOMIC DNA]</scope>
    <source>
        <strain evidence="2">cv. Dabenzi</strain>
    </source>
</reference>